<keyword evidence="2 8" id="KW-0699">rRNA-binding</keyword>
<evidence type="ECO:0000256" key="4">
    <source>
        <dbReference type="ARBA" id="ARBA00022980"/>
    </source>
</evidence>
<dbReference type="FunFam" id="3.30.300.20:FF:000001">
    <property type="entry name" value="30S ribosomal protein S3"/>
    <property type="match status" value="1"/>
</dbReference>
<protein>
    <recommendedName>
        <fullName evidence="7 8">Small ribosomal subunit protein uS3</fullName>
    </recommendedName>
</protein>
<accession>A0A0G1PN83</accession>
<dbReference type="SUPFAM" id="SSF54821">
    <property type="entry name" value="Ribosomal protein S3 C-terminal domain"/>
    <property type="match status" value="1"/>
</dbReference>
<dbReference type="EMBL" id="LCMG01000003">
    <property type="protein sequence ID" value="KKU34127.1"/>
    <property type="molecule type" value="Genomic_DNA"/>
</dbReference>
<dbReference type="GO" id="GO:0019843">
    <property type="term" value="F:rRNA binding"/>
    <property type="evidence" value="ECO:0007669"/>
    <property type="project" value="UniProtKB-UniRule"/>
</dbReference>
<dbReference type="InterPro" id="IPR004044">
    <property type="entry name" value="KH_dom_type_2"/>
</dbReference>
<dbReference type="Gene3D" id="3.30.1140.32">
    <property type="entry name" value="Ribosomal protein S3, C-terminal domain"/>
    <property type="match status" value="1"/>
</dbReference>
<comment type="function">
    <text evidence="6 8">Binds the lower part of the 30S subunit head. Binds mRNA in the 70S ribosome, positioning it for translation.</text>
</comment>
<dbReference type="GO" id="GO:0006412">
    <property type="term" value="P:translation"/>
    <property type="evidence" value="ECO:0007669"/>
    <property type="project" value="UniProtKB-UniRule"/>
</dbReference>
<dbReference type="PATRIC" id="fig|1619001.3.peg.205"/>
<name>A0A0G1PN83_9BACT</name>
<dbReference type="AlphaFoldDB" id="A0A0G1PN83"/>
<dbReference type="Pfam" id="PF00189">
    <property type="entry name" value="Ribosomal_S3_C"/>
    <property type="match status" value="1"/>
</dbReference>
<dbReference type="SMART" id="SM00322">
    <property type="entry name" value="KH"/>
    <property type="match status" value="1"/>
</dbReference>
<dbReference type="HAMAP" id="MF_01309_B">
    <property type="entry name" value="Ribosomal_uS3_B"/>
    <property type="match status" value="1"/>
</dbReference>
<comment type="subunit">
    <text evidence="8">Part of the 30S ribosomal subunit. Forms a tight complex with proteins S10 and S14.</text>
</comment>
<dbReference type="PROSITE" id="PS00548">
    <property type="entry name" value="RIBOSOMAL_S3"/>
    <property type="match status" value="1"/>
</dbReference>
<dbReference type="InterPro" id="IPR004087">
    <property type="entry name" value="KH_dom"/>
</dbReference>
<keyword evidence="5 8" id="KW-0687">Ribonucleoprotein</keyword>
<gene>
    <name evidence="8" type="primary">rpsC</name>
    <name evidence="11" type="ORF">UX45_C0003G0018</name>
</gene>
<evidence type="ECO:0000313" key="12">
    <source>
        <dbReference type="Proteomes" id="UP000034705"/>
    </source>
</evidence>
<dbReference type="SUPFAM" id="SSF54814">
    <property type="entry name" value="Prokaryotic type KH domain (KH-domain type II)"/>
    <property type="match status" value="1"/>
</dbReference>
<comment type="caution">
    <text evidence="11">The sequence shown here is derived from an EMBL/GenBank/DDBJ whole genome shotgun (WGS) entry which is preliminary data.</text>
</comment>
<dbReference type="PANTHER" id="PTHR11760:SF19">
    <property type="entry name" value="SMALL RIBOSOMAL SUBUNIT PROTEIN US3C"/>
    <property type="match status" value="1"/>
</dbReference>
<dbReference type="InterPro" id="IPR009019">
    <property type="entry name" value="KH_sf_prok-type"/>
</dbReference>
<evidence type="ECO:0000256" key="2">
    <source>
        <dbReference type="ARBA" id="ARBA00022730"/>
    </source>
</evidence>
<dbReference type="InterPro" id="IPR005704">
    <property type="entry name" value="Ribosomal_uS3_bac-typ"/>
</dbReference>
<evidence type="ECO:0000256" key="6">
    <source>
        <dbReference type="ARBA" id="ARBA00024998"/>
    </source>
</evidence>
<evidence type="ECO:0000259" key="10">
    <source>
        <dbReference type="PROSITE" id="PS50823"/>
    </source>
</evidence>
<dbReference type="InterPro" id="IPR015946">
    <property type="entry name" value="KH_dom-like_a/b"/>
</dbReference>
<keyword evidence="3 8" id="KW-0694">RNA-binding</keyword>
<evidence type="ECO:0000256" key="5">
    <source>
        <dbReference type="ARBA" id="ARBA00023274"/>
    </source>
</evidence>
<dbReference type="GO" id="GO:0003729">
    <property type="term" value="F:mRNA binding"/>
    <property type="evidence" value="ECO:0007669"/>
    <property type="project" value="UniProtKB-UniRule"/>
</dbReference>
<dbReference type="GO" id="GO:0003735">
    <property type="term" value="F:structural constituent of ribosome"/>
    <property type="evidence" value="ECO:0007669"/>
    <property type="project" value="InterPro"/>
</dbReference>
<evidence type="ECO:0000256" key="1">
    <source>
        <dbReference type="ARBA" id="ARBA00010761"/>
    </source>
</evidence>
<evidence type="ECO:0000256" key="8">
    <source>
        <dbReference type="HAMAP-Rule" id="MF_01309"/>
    </source>
</evidence>
<dbReference type="Pfam" id="PF07650">
    <property type="entry name" value="KH_2"/>
    <property type="match status" value="1"/>
</dbReference>
<sequence>MGHKVNPKAFRIGVTRGWESVWFSKNNYRTFLQEDIQIREYLQKKLKEALVERIEVERSRQDIKIWVHTAKPGVVIGRAGSGIEELTKEIRNRFYRGKKVSIQMNVKEVTQPGLSAQIVAQQMAFDIEKRMPFRRVMKTTIERVLKSRAEGIKVTMSGRLNGAEIARTETIATGKIPLQNLRADIDYAHVMALTIYGAVGVRVWINRGEIFEKTRQASQE</sequence>
<keyword evidence="4 8" id="KW-0689">Ribosomal protein</keyword>
<proteinExistence type="inferred from homology"/>
<evidence type="ECO:0000313" key="11">
    <source>
        <dbReference type="EMBL" id="KKU34127.1"/>
    </source>
</evidence>
<dbReference type="InterPro" id="IPR057258">
    <property type="entry name" value="Ribosomal_uS3"/>
</dbReference>
<evidence type="ECO:0000256" key="3">
    <source>
        <dbReference type="ARBA" id="ARBA00022884"/>
    </source>
</evidence>
<dbReference type="NCBIfam" id="TIGR01009">
    <property type="entry name" value="rpsC_bact"/>
    <property type="match status" value="1"/>
</dbReference>
<dbReference type="Gene3D" id="3.30.300.20">
    <property type="match status" value="1"/>
</dbReference>
<dbReference type="InterPro" id="IPR018280">
    <property type="entry name" value="Ribosomal_uS3_CS"/>
</dbReference>
<dbReference type="InterPro" id="IPR001351">
    <property type="entry name" value="Ribosomal_uS3_C"/>
</dbReference>
<dbReference type="InterPro" id="IPR036419">
    <property type="entry name" value="Ribosomal_S3_C_sf"/>
</dbReference>
<comment type="similarity">
    <text evidence="1 8 9">Belongs to the universal ribosomal protein uS3 family.</text>
</comment>
<evidence type="ECO:0000256" key="9">
    <source>
        <dbReference type="RuleBase" id="RU003624"/>
    </source>
</evidence>
<dbReference type="GO" id="GO:0022627">
    <property type="term" value="C:cytosolic small ribosomal subunit"/>
    <property type="evidence" value="ECO:0007669"/>
    <property type="project" value="TreeGrafter"/>
</dbReference>
<feature type="domain" description="KH type-2" evidence="10">
    <location>
        <begin position="38"/>
        <end position="110"/>
    </location>
</feature>
<dbReference type="PANTHER" id="PTHR11760">
    <property type="entry name" value="30S/40S RIBOSOMAL PROTEIN S3"/>
    <property type="match status" value="1"/>
</dbReference>
<organism evidence="11 12">
    <name type="scientific">Candidatus Uhrbacteria bacterium GW2011_GWF2_46_218</name>
    <dbReference type="NCBI Taxonomy" id="1619001"/>
    <lineage>
        <taxon>Bacteria</taxon>
        <taxon>Candidatus Uhriibacteriota</taxon>
    </lineage>
</organism>
<reference evidence="11 12" key="1">
    <citation type="journal article" date="2015" name="Nature">
        <title>rRNA introns, odd ribosomes, and small enigmatic genomes across a large radiation of phyla.</title>
        <authorList>
            <person name="Brown C.T."/>
            <person name="Hug L.A."/>
            <person name="Thomas B.C."/>
            <person name="Sharon I."/>
            <person name="Castelle C.J."/>
            <person name="Singh A."/>
            <person name="Wilkins M.J."/>
            <person name="Williams K.H."/>
            <person name="Banfield J.F."/>
        </authorList>
    </citation>
    <scope>NUCLEOTIDE SEQUENCE [LARGE SCALE GENOMIC DNA]</scope>
</reference>
<dbReference type="Proteomes" id="UP000034705">
    <property type="component" value="Unassembled WGS sequence"/>
</dbReference>
<dbReference type="PROSITE" id="PS50823">
    <property type="entry name" value="KH_TYPE_2"/>
    <property type="match status" value="1"/>
</dbReference>
<evidence type="ECO:0000256" key="7">
    <source>
        <dbReference type="ARBA" id="ARBA00035257"/>
    </source>
</evidence>
<dbReference type="CDD" id="cd02412">
    <property type="entry name" value="KH-II_30S_S3"/>
    <property type="match status" value="1"/>
</dbReference>